<protein>
    <recommendedName>
        <fullName evidence="2">PexRD2 WYL domain-containing protein</fullName>
    </recommendedName>
</protein>
<reference evidence="3 4" key="1">
    <citation type="submission" date="2013-11" db="EMBL/GenBank/DDBJ databases">
        <title>The Genome Sequence of Phytophthora parasitica P10297.</title>
        <authorList>
            <consortium name="The Broad Institute Genomics Platform"/>
            <person name="Russ C."/>
            <person name="Tyler B."/>
            <person name="Panabieres F."/>
            <person name="Shan W."/>
            <person name="Tripathy S."/>
            <person name="Grunwald N."/>
            <person name="Machado M."/>
            <person name="Johnson C.S."/>
            <person name="Walker B."/>
            <person name="Young S.K."/>
            <person name="Zeng Q."/>
            <person name="Gargeya S."/>
            <person name="Fitzgerald M."/>
            <person name="Haas B."/>
            <person name="Abouelleil A."/>
            <person name="Allen A.W."/>
            <person name="Alvarado L."/>
            <person name="Arachchi H.M."/>
            <person name="Berlin A.M."/>
            <person name="Chapman S.B."/>
            <person name="Gainer-Dewar J."/>
            <person name="Goldberg J."/>
            <person name="Griggs A."/>
            <person name="Gujja S."/>
            <person name="Hansen M."/>
            <person name="Howarth C."/>
            <person name="Imamovic A."/>
            <person name="Ireland A."/>
            <person name="Larimer J."/>
            <person name="McCowan C."/>
            <person name="Murphy C."/>
            <person name="Pearson M."/>
            <person name="Poon T.W."/>
            <person name="Priest M."/>
            <person name="Roberts A."/>
            <person name="Saif S."/>
            <person name="Shea T."/>
            <person name="Sisk P."/>
            <person name="Sykes S."/>
            <person name="Wortman J."/>
            <person name="Nusbaum C."/>
            <person name="Birren B."/>
        </authorList>
    </citation>
    <scope>NUCLEOTIDE SEQUENCE [LARGE SCALE GENOMIC DNA]</scope>
    <source>
        <strain evidence="3 4">P10297</strain>
    </source>
</reference>
<gene>
    <name evidence="3" type="ORF">F442_07560</name>
</gene>
<dbReference type="OrthoDB" id="95103at2759"/>
<dbReference type="Pfam" id="PF18488">
    <property type="entry name" value="WYL_3"/>
    <property type="match status" value="1"/>
</dbReference>
<dbReference type="AlphaFoldDB" id="W2ZFM1"/>
<accession>W2ZFM1</accession>
<name>W2ZFM1_PHYNI</name>
<feature type="compositionally biased region" description="Polar residues" evidence="1">
    <location>
        <begin position="1"/>
        <end position="13"/>
    </location>
</feature>
<dbReference type="InterPro" id="IPR040691">
    <property type="entry name" value="PexRD2_WYL"/>
</dbReference>
<evidence type="ECO:0000313" key="4">
    <source>
        <dbReference type="Proteomes" id="UP000018948"/>
    </source>
</evidence>
<feature type="domain" description="PexRD2 WYL" evidence="2">
    <location>
        <begin position="143"/>
        <end position="195"/>
    </location>
</feature>
<comment type="caution">
    <text evidence="3">The sequence shown here is derived from an EMBL/GenBank/DDBJ whole genome shotgun (WGS) entry which is preliminary data.</text>
</comment>
<organism evidence="3 4">
    <name type="scientific">Phytophthora nicotianae P10297</name>
    <dbReference type="NCBI Taxonomy" id="1317064"/>
    <lineage>
        <taxon>Eukaryota</taxon>
        <taxon>Sar</taxon>
        <taxon>Stramenopiles</taxon>
        <taxon>Oomycota</taxon>
        <taxon>Peronosporomycetes</taxon>
        <taxon>Peronosporales</taxon>
        <taxon>Peronosporaceae</taxon>
        <taxon>Phytophthora</taxon>
    </lineage>
</organism>
<evidence type="ECO:0000259" key="2">
    <source>
        <dbReference type="Pfam" id="PF18488"/>
    </source>
</evidence>
<dbReference type="EMBL" id="ANIY01001584">
    <property type="protein sequence ID" value="ETP46152.1"/>
    <property type="molecule type" value="Genomic_DNA"/>
</dbReference>
<sequence>MQEGLTSTANSNTDKPDSCKANSSTDMLDTFTTNSRTGELTLDFSTNGQDASTADSNTDKIFLDLSLQSPPQRSRTKPTRENLMRFTQFLVVATASFFLASDVSSMTADLNQDSRVASPANPSQRLLRVHHAAIEADSEDEERSLTTREMKKMMKNLTTKEEFASTLGISQLINSDLNGGALMRFMQSHMHAGYTSEYAELQAATTTPTIDMFGFVDEITLNIYQWMRWIIQRNLPITEVENKLTREVVTMTPTTVRTMRTYMRFTATLLGCIEDDEEGHL</sequence>
<evidence type="ECO:0000313" key="3">
    <source>
        <dbReference type="EMBL" id="ETP46152.1"/>
    </source>
</evidence>
<evidence type="ECO:0000256" key="1">
    <source>
        <dbReference type="SAM" id="MobiDB-lite"/>
    </source>
</evidence>
<feature type="region of interest" description="Disordered" evidence="1">
    <location>
        <begin position="1"/>
        <end position="26"/>
    </location>
</feature>
<dbReference type="Proteomes" id="UP000018948">
    <property type="component" value="Unassembled WGS sequence"/>
</dbReference>
<proteinExistence type="predicted"/>